<comment type="caution">
    <text evidence="6">The sequence shown here is derived from an EMBL/GenBank/DDBJ whole genome shotgun (WGS) entry which is preliminary data.</text>
</comment>
<comment type="similarity">
    <text evidence="1">Belongs to the peptidase S33 family.</text>
</comment>
<dbReference type="PANTHER" id="PTHR43248">
    <property type="entry name" value="2-SUCCINYL-6-HYDROXY-2,4-CYCLOHEXADIENE-1-CARBOXYLATE SYNTHASE"/>
    <property type="match status" value="1"/>
</dbReference>
<dbReference type="InterPro" id="IPR051601">
    <property type="entry name" value="Serine_prot/Carboxylest_S33"/>
</dbReference>
<evidence type="ECO:0000313" key="6">
    <source>
        <dbReference type="EMBL" id="MDA0162923.1"/>
    </source>
</evidence>
<dbReference type="SUPFAM" id="SSF53474">
    <property type="entry name" value="alpha/beta-Hydrolases"/>
    <property type="match status" value="1"/>
</dbReference>
<feature type="domain" description="AB hydrolase-1" evidence="5">
    <location>
        <begin position="71"/>
        <end position="208"/>
    </location>
</feature>
<dbReference type="GO" id="GO:0016787">
    <property type="term" value="F:hydrolase activity"/>
    <property type="evidence" value="ECO:0007669"/>
    <property type="project" value="UniProtKB-KW"/>
</dbReference>
<feature type="signal peptide" evidence="4">
    <location>
        <begin position="1"/>
        <end position="24"/>
    </location>
</feature>
<sequence length="597" mass="62380">MPRIRLTVAALLLGGLAFSAAAQADTACPDGARCAHLTVPLDRSDLSQGTIDVAYALLPRTDTSRPALGTIVPNPGGPGQSTIASAGLYTGALTPLRKRRDLLLIDPRGTGQSGALPCPSLAARDPLSLDYAGVQAVCAADTGPRARFYGSAAVADDIDAVRASLGVDKLDLWGDSYGTYLMPVYAARHPQHVRSIVLDGAYPIAFDPWGRDVLRGTRRVIGLVCERTRRCSGPRVLEQIEQLARRLRRHPVHFSAESPIGRVPLSIGERELANVVYGGGHPEVYGLLPAAVAAALDHDYAPLQRMVAVDRIGQAGSLLLDPSVVSFGGQTATTCHDYPRPFSLAATPAERRAAYDTALAALDPAQFAPFSPDAWLSTGIEGGPKCLDAIADPTAGSPVQGLAMPDVPVLVQSGDLDTNTPIEQGRLAAAQFAHPIRGIVANAGHTPDLQPCGVAMAIDFIEHLTTDPDRCRHAGRPPVVAGRPARRAAELASGPVRRAVAVAVATLADARTAATYSGMTGSLDALRGGTYVVSEKRVRFAGARVVSDARADGTFAVGTGIARLRLRGPGVPHAVLTLTATRATGTVAGRRVAVRLP</sequence>
<dbReference type="InterPro" id="IPR000073">
    <property type="entry name" value="AB_hydrolase_1"/>
</dbReference>
<gene>
    <name evidence="6" type="ORF">OM076_21805</name>
</gene>
<name>A0A9X3N122_9ACTN</name>
<evidence type="ECO:0000256" key="4">
    <source>
        <dbReference type="SAM" id="SignalP"/>
    </source>
</evidence>
<evidence type="ECO:0000256" key="2">
    <source>
        <dbReference type="ARBA" id="ARBA00022729"/>
    </source>
</evidence>
<keyword evidence="2 4" id="KW-0732">Signal</keyword>
<dbReference type="Gene3D" id="3.40.50.1820">
    <property type="entry name" value="alpha/beta hydrolase"/>
    <property type="match status" value="1"/>
</dbReference>
<reference evidence="6" key="1">
    <citation type="submission" date="2022-10" db="EMBL/GenBank/DDBJ databases">
        <title>The WGS of Solirubrobacter ginsenosidimutans DSM 21036.</title>
        <authorList>
            <person name="Jiang Z."/>
        </authorList>
    </citation>
    <scope>NUCLEOTIDE SEQUENCE</scope>
    <source>
        <strain evidence="6">DSM 21036</strain>
    </source>
</reference>
<dbReference type="AlphaFoldDB" id="A0A9X3N122"/>
<dbReference type="PANTHER" id="PTHR43248:SF29">
    <property type="entry name" value="TRIPEPTIDYL AMINOPEPTIDASE"/>
    <property type="match status" value="1"/>
</dbReference>
<evidence type="ECO:0000256" key="3">
    <source>
        <dbReference type="ARBA" id="ARBA00022801"/>
    </source>
</evidence>
<protein>
    <submittedName>
        <fullName evidence="6">Alpha/beta hydrolase</fullName>
    </submittedName>
</protein>
<keyword evidence="3 6" id="KW-0378">Hydrolase</keyword>
<dbReference type="InterPro" id="IPR029058">
    <property type="entry name" value="AB_hydrolase_fold"/>
</dbReference>
<organism evidence="6 7">
    <name type="scientific">Solirubrobacter ginsenosidimutans</name>
    <dbReference type="NCBI Taxonomy" id="490573"/>
    <lineage>
        <taxon>Bacteria</taxon>
        <taxon>Bacillati</taxon>
        <taxon>Actinomycetota</taxon>
        <taxon>Thermoleophilia</taxon>
        <taxon>Solirubrobacterales</taxon>
        <taxon>Solirubrobacteraceae</taxon>
        <taxon>Solirubrobacter</taxon>
    </lineage>
</organism>
<keyword evidence="7" id="KW-1185">Reference proteome</keyword>
<evidence type="ECO:0000256" key="1">
    <source>
        <dbReference type="ARBA" id="ARBA00010088"/>
    </source>
</evidence>
<evidence type="ECO:0000259" key="5">
    <source>
        <dbReference type="Pfam" id="PF00561"/>
    </source>
</evidence>
<dbReference type="Pfam" id="PF00561">
    <property type="entry name" value="Abhydrolase_1"/>
    <property type="match status" value="1"/>
</dbReference>
<proteinExistence type="inferred from homology"/>
<evidence type="ECO:0000313" key="7">
    <source>
        <dbReference type="Proteomes" id="UP001149140"/>
    </source>
</evidence>
<feature type="chain" id="PRO_5040898247" evidence="4">
    <location>
        <begin position="25"/>
        <end position="597"/>
    </location>
</feature>
<dbReference type="EMBL" id="JAPDOD010000021">
    <property type="protein sequence ID" value="MDA0162923.1"/>
    <property type="molecule type" value="Genomic_DNA"/>
</dbReference>
<dbReference type="RefSeq" id="WP_270042163.1">
    <property type="nucleotide sequence ID" value="NZ_JAPDOD010000021.1"/>
</dbReference>
<accession>A0A9X3N122</accession>
<dbReference type="Proteomes" id="UP001149140">
    <property type="component" value="Unassembled WGS sequence"/>
</dbReference>